<gene>
    <name evidence="1" type="ORF">RND71_031880</name>
</gene>
<dbReference type="EMBL" id="JAVYJV010000017">
    <property type="protein sequence ID" value="KAK4349125.1"/>
    <property type="molecule type" value="Genomic_DNA"/>
</dbReference>
<proteinExistence type="predicted"/>
<evidence type="ECO:0000313" key="1">
    <source>
        <dbReference type="EMBL" id="KAK4349125.1"/>
    </source>
</evidence>
<dbReference type="Proteomes" id="UP001291623">
    <property type="component" value="Unassembled WGS sequence"/>
</dbReference>
<sequence length="61" mass="7246">MKDLLESDDVFSQRYGDIFTAKVHRYFYALVEEHKRLISYLEDMFAHSRALLVLDSYSIAK</sequence>
<dbReference type="AlphaFoldDB" id="A0AAE1RCJ0"/>
<accession>A0AAE1RCJ0</accession>
<reference evidence="1" key="1">
    <citation type="submission" date="2023-12" db="EMBL/GenBank/DDBJ databases">
        <title>Genome assembly of Anisodus tanguticus.</title>
        <authorList>
            <person name="Wang Y.-J."/>
        </authorList>
    </citation>
    <scope>NUCLEOTIDE SEQUENCE</scope>
    <source>
        <strain evidence="1">KB-2021</strain>
        <tissue evidence="1">Leaf</tissue>
    </source>
</reference>
<evidence type="ECO:0000313" key="2">
    <source>
        <dbReference type="Proteomes" id="UP001291623"/>
    </source>
</evidence>
<comment type="caution">
    <text evidence="1">The sequence shown here is derived from an EMBL/GenBank/DDBJ whole genome shotgun (WGS) entry which is preliminary data.</text>
</comment>
<keyword evidence="2" id="KW-1185">Reference proteome</keyword>
<name>A0AAE1RCJ0_9SOLA</name>
<organism evidence="1 2">
    <name type="scientific">Anisodus tanguticus</name>
    <dbReference type="NCBI Taxonomy" id="243964"/>
    <lineage>
        <taxon>Eukaryota</taxon>
        <taxon>Viridiplantae</taxon>
        <taxon>Streptophyta</taxon>
        <taxon>Embryophyta</taxon>
        <taxon>Tracheophyta</taxon>
        <taxon>Spermatophyta</taxon>
        <taxon>Magnoliopsida</taxon>
        <taxon>eudicotyledons</taxon>
        <taxon>Gunneridae</taxon>
        <taxon>Pentapetalae</taxon>
        <taxon>asterids</taxon>
        <taxon>lamiids</taxon>
        <taxon>Solanales</taxon>
        <taxon>Solanaceae</taxon>
        <taxon>Solanoideae</taxon>
        <taxon>Hyoscyameae</taxon>
        <taxon>Anisodus</taxon>
    </lineage>
</organism>
<protein>
    <submittedName>
        <fullName evidence="1">Uncharacterized protein</fullName>
    </submittedName>
</protein>